<evidence type="ECO:0000313" key="11">
    <source>
        <dbReference type="Proteomes" id="UP000014387"/>
    </source>
</evidence>
<dbReference type="PANTHER" id="PTHR11079">
    <property type="entry name" value="CYTOSINE DEAMINASE FAMILY MEMBER"/>
    <property type="match status" value="1"/>
</dbReference>
<dbReference type="InterPro" id="IPR028883">
    <property type="entry name" value="tRNA_aden_deaminase"/>
</dbReference>
<keyword evidence="4 8" id="KW-0479">Metal-binding</keyword>
<dbReference type="InterPro" id="IPR016193">
    <property type="entry name" value="Cytidine_deaminase-like"/>
</dbReference>
<dbReference type="Pfam" id="PF00383">
    <property type="entry name" value="dCMP_cyt_deam_1"/>
    <property type="match status" value="1"/>
</dbReference>
<dbReference type="NCBIfam" id="NF008113">
    <property type="entry name" value="PRK10860.1"/>
    <property type="match status" value="1"/>
</dbReference>
<dbReference type="PROSITE" id="PS00903">
    <property type="entry name" value="CYT_DCMP_DEAMINASES_1"/>
    <property type="match status" value="1"/>
</dbReference>
<dbReference type="InterPro" id="IPR016192">
    <property type="entry name" value="APOBEC/CMP_deaminase_Zn-bd"/>
</dbReference>
<name>A0A9W5RFG2_9ACTO</name>
<evidence type="ECO:0000256" key="4">
    <source>
        <dbReference type="ARBA" id="ARBA00022723"/>
    </source>
</evidence>
<comment type="catalytic activity">
    <reaction evidence="7 8">
        <text>adenosine(34) in tRNA + H2O + H(+) = inosine(34) in tRNA + NH4(+)</text>
        <dbReference type="Rhea" id="RHEA:43168"/>
        <dbReference type="Rhea" id="RHEA-COMP:10373"/>
        <dbReference type="Rhea" id="RHEA-COMP:10374"/>
        <dbReference type="ChEBI" id="CHEBI:15377"/>
        <dbReference type="ChEBI" id="CHEBI:15378"/>
        <dbReference type="ChEBI" id="CHEBI:28938"/>
        <dbReference type="ChEBI" id="CHEBI:74411"/>
        <dbReference type="ChEBI" id="CHEBI:82852"/>
        <dbReference type="EC" id="3.5.4.33"/>
    </reaction>
</comment>
<evidence type="ECO:0000256" key="6">
    <source>
        <dbReference type="ARBA" id="ARBA00022833"/>
    </source>
</evidence>
<evidence type="ECO:0000256" key="3">
    <source>
        <dbReference type="ARBA" id="ARBA00022694"/>
    </source>
</evidence>
<dbReference type="SUPFAM" id="SSF53927">
    <property type="entry name" value="Cytidine deaminase-like"/>
    <property type="match status" value="1"/>
</dbReference>
<evidence type="ECO:0000259" key="9">
    <source>
        <dbReference type="PROSITE" id="PS51747"/>
    </source>
</evidence>
<dbReference type="GO" id="GO:0008270">
    <property type="term" value="F:zinc ion binding"/>
    <property type="evidence" value="ECO:0007669"/>
    <property type="project" value="UniProtKB-UniRule"/>
</dbReference>
<comment type="cofactor">
    <cofactor evidence="8">
        <name>Zn(2+)</name>
        <dbReference type="ChEBI" id="CHEBI:29105"/>
    </cofactor>
    <text evidence="8">Binds 1 zinc ion per subunit.</text>
</comment>
<dbReference type="Proteomes" id="UP000014387">
    <property type="component" value="Unassembled WGS sequence"/>
</dbReference>
<evidence type="ECO:0000256" key="8">
    <source>
        <dbReference type="HAMAP-Rule" id="MF_00972"/>
    </source>
</evidence>
<evidence type="ECO:0000256" key="2">
    <source>
        <dbReference type="ARBA" id="ARBA00011738"/>
    </source>
</evidence>
<keyword evidence="6 8" id="KW-0862">Zinc</keyword>
<accession>A0A9W5RFG2</accession>
<dbReference type="AlphaFoldDB" id="A0A9W5RFG2"/>
<keyword evidence="11" id="KW-1185">Reference proteome</keyword>
<comment type="subunit">
    <text evidence="2 8">Homodimer.</text>
</comment>
<protein>
    <recommendedName>
        <fullName evidence="8">tRNA-specific adenosine deaminase</fullName>
        <ecNumber evidence="8">3.5.4.33</ecNumber>
    </recommendedName>
</protein>
<dbReference type="InterPro" id="IPR002125">
    <property type="entry name" value="CMP_dCMP_dom"/>
</dbReference>
<gene>
    <name evidence="8" type="primary">tadA</name>
    <name evidence="10" type="ORF">HMPREF9238_01240</name>
</gene>
<evidence type="ECO:0000256" key="7">
    <source>
        <dbReference type="ARBA" id="ARBA00048045"/>
    </source>
</evidence>
<comment type="caution">
    <text evidence="10">The sequence shown here is derived from an EMBL/GenBank/DDBJ whole genome shotgun (WGS) entry which is preliminary data.</text>
</comment>
<comment type="function">
    <text evidence="8">Catalyzes the deamination of adenosine to inosine at the wobble position 34 of tRNA(Arg2).</text>
</comment>
<dbReference type="HAMAP" id="MF_00972">
    <property type="entry name" value="tRNA_aden_deaminase"/>
    <property type="match status" value="1"/>
</dbReference>
<dbReference type="GO" id="GO:0052717">
    <property type="term" value="F:tRNA-specific adenosine-34 deaminase activity"/>
    <property type="evidence" value="ECO:0007669"/>
    <property type="project" value="UniProtKB-UniRule"/>
</dbReference>
<dbReference type="PROSITE" id="PS51747">
    <property type="entry name" value="CYT_DCMP_DEAMINASES_2"/>
    <property type="match status" value="1"/>
</dbReference>
<feature type="binding site" evidence="8">
    <location>
        <position position="147"/>
    </location>
    <ligand>
        <name>Zn(2+)</name>
        <dbReference type="ChEBI" id="CHEBI:29105"/>
        <note>catalytic</note>
    </ligand>
</feature>
<proteinExistence type="inferred from homology"/>
<dbReference type="GO" id="GO:0002100">
    <property type="term" value="P:tRNA wobble adenosine to inosine editing"/>
    <property type="evidence" value="ECO:0007669"/>
    <property type="project" value="UniProtKB-UniRule"/>
</dbReference>
<dbReference type="RefSeq" id="WP_016444577.1">
    <property type="nucleotide sequence ID" value="NZ_KE150266.1"/>
</dbReference>
<feature type="active site" description="Proton donor" evidence="8">
    <location>
        <position position="116"/>
    </location>
</feature>
<dbReference type="EC" id="3.5.4.33" evidence="8"/>
<keyword evidence="3 8" id="KW-0819">tRNA processing</keyword>
<evidence type="ECO:0000256" key="5">
    <source>
        <dbReference type="ARBA" id="ARBA00022801"/>
    </source>
</evidence>
<dbReference type="EMBL" id="AGWN01000001">
    <property type="protein sequence ID" value="EPD31466.1"/>
    <property type="molecule type" value="Genomic_DNA"/>
</dbReference>
<keyword evidence="5 8" id="KW-0378">Hydrolase</keyword>
<feature type="domain" description="CMP/dCMP-type deaminase" evidence="9">
    <location>
        <begin position="62"/>
        <end position="176"/>
    </location>
</feature>
<evidence type="ECO:0000313" key="10">
    <source>
        <dbReference type="EMBL" id="EPD31466.1"/>
    </source>
</evidence>
<feature type="binding site" evidence="8">
    <location>
        <position position="144"/>
    </location>
    <ligand>
        <name>Zn(2+)</name>
        <dbReference type="ChEBI" id="CHEBI:29105"/>
        <note>catalytic</note>
    </ligand>
</feature>
<dbReference type="Gene3D" id="3.40.140.10">
    <property type="entry name" value="Cytidine Deaminase, domain 2"/>
    <property type="match status" value="1"/>
</dbReference>
<feature type="binding site" evidence="8">
    <location>
        <position position="114"/>
    </location>
    <ligand>
        <name>Zn(2+)</name>
        <dbReference type="ChEBI" id="CHEBI:29105"/>
        <note>catalytic</note>
    </ligand>
</feature>
<dbReference type="PANTHER" id="PTHR11079:SF202">
    <property type="entry name" value="TRNA-SPECIFIC ADENOSINE DEAMINASE"/>
    <property type="match status" value="1"/>
</dbReference>
<evidence type="ECO:0000256" key="1">
    <source>
        <dbReference type="ARBA" id="ARBA00010669"/>
    </source>
</evidence>
<sequence length="212" mass="23333">MADHSFPKRVEIHGTKNLKAHLAQVAQRAAMKAQMDLQEVRTEAVTPPAGYKNPPVPSEMKSIYEHAMGRALYLADRARAGGDVPVGAVVIDEWGTILGEGWNTREAEADPVGHAEISALRDAAKQRGTWRLDDLTLVVTLEPCTMCAGAIVNARIKRLVMGAWDPKTGAAGSIRDVVRDSRLNHQVEVIPEILRTECEIQLRGFFSTRRTM</sequence>
<reference evidence="10 11" key="1">
    <citation type="submission" date="2013-05" db="EMBL/GenBank/DDBJ databases">
        <title>The Genome Sequence of Actinomyces europaeus ACS-120-V-COL10B.</title>
        <authorList>
            <consortium name="The Broad Institute Genomics Platform"/>
            <person name="Earl A."/>
            <person name="Ward D."/>
            <person name="Feldgarden M."/>
            <person name="Gevers D."/>
            <person name="Saerens B."/>
            <person name="Vaneechoutte M."/>
            <person name="Walker B."/>
            <person name="Young S."/>
            <person name="Zeng Q."/>
            <person name="Gargeya S."/>
            <person name="Fitzgerald M."/>
            <person name="Haas B."/>
            <person name="Abouelleil A."/>
            <person name="Allen A.W."/>
            <person name="Alvarado L."/>
            <person name="Arachchi H.M."/>
            <person name="Berlin A.M."/>
            <person name="Chapman S.B."/>
            <person name="Gainer-Dewar J."/>
            <person name="Goldberg J."/>
            <person name="Griggs A."/>
            <person name="Gujja S."/>
            <person name="Hansen M."/>
            <person name="Howarth C."/>
            <person name="Imamovic A."/>
            <person name="Ireland A."/>
            <person name="Larimer J."/>
            <person name="McCowan C."/>
            <person name="Murphy C."/>
            <person name="Pearson M."/>
            <person name="Poon T.W."/>
            <person name="Priest M."/>
            <person name="Roberts A."/>
            <person name="Saif S."/>
            <person name="Shea T."/>
            <person name="Sisk P."/>
            <person name="Sykes S."/>
            <person name="Wortman J."/>
            <person name="Nusbaum C."/>
            <person name="Birren B."/>
        </authorList>
    </citation>
    <scope>NUCLEOTIDE SEQUENCE [LARGE SCALE GENOMIC DNA]</scope>
    <source>
        <strain evidence="10 11">ACS-120-V-Col10b</strain>
    </source>
</reference>
<comment type="similarity">
    <text evidence="1">Belongs to the cytidine and deoxycytidylate deaminase family. ADAT2 subfamily.</text>
</comment>
<dbReference type="CDD" id="cd01285">
    <property type="entry name" value="nucleoside_deaminase"/>
    <property type="match status" value="1"/>
</dbReference>
<organism evidence="10 11">
    <name type="scientific">Gleimia europaea ACS-120-V-Col10b</name>
    <dbReference type="NCBI Taxonomy" id="883069"/>
    <lineage>
        <taxon>Bacteria</taxon>
        <taxon>Bacillati</taxon>
        <taxon>Actinomycetota</taxon>
        <taxon>Actinomycetes</taxon>
        <taxon>Actinomycetales</taxon>
        <taxon>Actinomycetaceae</taxon>
        <taxon>Gleimia</taxon>
    </lineage>
</organism>